<dbReference type="PROSITE" id="PS51257">
    <property type="entry name" value="PROKAR_LIPOPROTEIN"/>
    <property type="match status" value="1"/>
</dbReference>
<dbReference type="AlphaFoldDB" id="A0A329C4D1"/>
<feature type="signal peptide" evidence="1">
    <location>
        <begin position="1"/>
        <end position="19"/>
    </location>
</feature>
<name>A0A329C4D1_9BURK</name>
<evidence type="ECO:0008006" key="4">
    <source>
        <dbReference type="Google" id="ProtNLM"/>
    </source>
</evidence>
<reference evidence="2 3" key="1">
    <citation type="submission" date="2018-06" db="EMBL/GenBank/DDBJ databases">
        <title>Genomic Encyclopedia of Type Strains, Phase III (KMG-III): the genomes of soil and plant-associated and newly described type strains.</title>
        <authorList>
            <person name="Whitman W."/>
        </authorList>
    </citation>
    <scope>NUCLEOTIDE SEQUENCE [LARGE SCALE GENOMIC DNA]</scope>
    <source>
        <strain evidence="2 3">LMG 23644</strain>
    </source>
</reference>
<keyword evidence="1" id="KW-0732">Signal</keyword>
<proteinExistence type="predicted"/>
<evidence type="ECO:0000313" key="3">
    <source>
        <dbReference type="Proteomes" id="UP000248918"/>
    </source>
</evidence>
<gene>
    <name evidence="2" type="ORF">BX591_11581</name>
</gene>
<dbReference type="RefSeq" id="WP_111933279.1">
    <property type="nucleotide sequence ID" value="NZ_CADFFP010000018.1"/>
</dbReference>
<comment type="caution">
    <text evidence="2">The sequence shown here is derived from an EMBL/GenBank/DDBJ whole genome shotgun (WGS) entry which is preliminary data.</text>
</comment>
<dbReference type="EMBL" id="QLTK01000015">
    <property type="protein sequence ID" value="RAS25835.1"/>
    <property type="molecule type" value="Genomic_DNA"/>
</dbReference>
<dbReference type="Proteomes" id="UP000248918">
    <property type="component" value="Unassembled WGS sequence"/>
</dbReference>
<feature type="chain" id="PRO_5016376180" description="Lipoprotein" evidence="1">
    <location>
        <begin position="20"/>
        <end position="61"/>
    </location>
</feature>
<sequence length="61" mass="5909">MPGLAFRPLALIGLFTVTALLGACGDNVSPSAAPVAKSACGNTPVANTHMSCPPGTVSPAS</sequence>
<accession>A0A329C4D1</accession>
<protein>
    <recommendedName>
        <fullName evidence="4">Lipoprotein</fullName>
    </recommendedName>
</protein>
<evidence type="ECO:0000313" key="2">
    <source>
        <dbReference type="EMBL" id="RAS25835.1"/>
    </source>
</evidence>
<evidence type="ECO:0000256" key="1">
    <source>
        <dbReference type="SAM" id="SignalP"/>
    </source>
</evidence>
<organism evidence="2 3">
    <name type="scientific">Paraburkholderia bryophila</name>
    <dbReference type="NCBI Taxonomy" id="420952"/>
    <lineage>
        <taxon>Bacteria</taxon>
        <taxon>Pseudomonadati</taxon>
        <taxon>Pseudomonadota</taxon>
        <taxon>Betaproteobacteria</taxon>
        <taxon>Burkholderiales</taxon>
        <taxon>Burkholderiaceae</taxon>
        <taxon>Paraburkholderia</taxon>
    </lineage>
</organism>